<comment type="caution">
    <text evidence="5">The sequence shown here is derived from an EMBL/GenBank/DDBJ whole genome shotgun (WGS) entry which is preliminary data.</text>
</comment>
<dbReference type="Gene3D" id="3.30.300.30">
    <property type="match status" value="1"/>
</dbReference>
<sequence length="498" mass="51918">MSLARPFAEAASRAPDHPALIVTGADPTAPLTYGALLDRVRLAGAGVRALAAAKSATGDEAPPRVALRLGNRAELLVLFLGTVAAGGIVALLDPKWSAEQSAAALDTLRPDLLVDEATVADWLSSQGDTSADVPPFDLPFVDPATPFLIGFTSGTTGRPKAFIRNQASWLATLDASRAEFGIGPDDGVLVPGPLVHGLGLYGAVEGLSAGATVHVQAKFDAADAARRLADPAAALTTLVVVPTMLVGILDAAERAGLAFPALRRVVCSGAKLAPATHDRLLALCPGVTVLEYYGASELSFVSLRDSREGAPPDSVGRPFHGVELSVRDDDGHPVPTGQPGTVWVRSAMLSDGYLGPSDGSGFRARDGWGTVGDFGWIDAQGWLRLIGRAGDMLISGGLNVYPAEVEAVLRAHPAVAEAVVFGLPDPYWGDLVSAVLWWRSAARVGAEELRAWSHAHLEGYKAPRRLFAAADMPLTSSGKIARADIRDRARNGALEAIA</sequence>
<dbReference type="Gene3D" id="3.40.50.12780">
    <property type="entry name" value="N-terminal domain of ligase-like"/>
    <property type="match status" value="1"/>
</dbReference>
<dbReference type="InterPro" id="IPR045851">
    <property type="entry name" value="AMP-bd_C_sf"/>
</dbReference>
<dbReference type="EMBL" id="RXMA01000030">
    <property type="protein sequence ID" value="RTR15853.1"/>
    <property type="molecule type" value="Genomic_DNA"/>
</dbReference>
<dbReference type="SUPFAM" id="SSF56801">
    <property type="entry name" value="Acetyl-CoA synthetase-like"/>
    <property type="match status" value="1"/>
</dbReference>
<evidence type="ECO:0000256" key="1">
    <source>
        <dbReference type="ARBA" id="ARBA00006432"/>
    </source>
</evidence>
<dbReference type="Pfam" id="PF13193">
    <property type="entry name" value="AMP-binding_C"/>
    <property type="match status" value="1"/>
</dbReference>
<dbReference type="GO" id="GO:0006631">
    <property type="term" value="P:fatty acid metabolic process"/>
    <property type="evidence" value="ECO:0007669"/>
    <property type="project" value="TreeGrafter"/>
</dbReference>
<dbReference type="GO" id="GO:0031956">
    <property type="term" value="F:medium-chain fatty acid-CoA ligase activity"/>
    <property type="evidence" value="ECO:0007669"/>
    <property type="project" value="TreeGrafter"/>
</dbReference>
<dbReference type="PANTHER" id="PTHR43201:SF5">
    <property type="entry name" value="MEDIUM-CHAIN ACYL-COA LIGASE ACSF2, MITOCHONDRIAL"/>
    <property type="match status" value="1"/>
</dbReference>
<dbReference type="InterPro" id="IPR000873">
    <property type="entry name" value="AMP-dep_synth/lig_dom"/>
</dbReference>
<dbReference type="InterPro" id="IPR042099">
    <property type="entry name" value="ANL_N_sf"/>
</dbReference>
<dbReference type="Proteomes" id="UP000277007">
    <property type="component" value="Unassembled WGS sequence"/>
</dbReference>
<feature type="domain" description="AMP-binding enzyme C-terminal" evidence="4">
    <location>
        <begin position="404"/>
        <end position="479"/>
    </location>
</feature>
<evidence type="ECO:0000259" key="3">
    <source>
        <dbReference type="Pfam" id="PF00501"/>
    </source>
</evidence>
<dbReference type="Pfam" id="PF00501">
    <property type="entry name" value="AMP-binding"/>
    <property type="match status" value="1"/>
</dbReference>
<reference evidence="5 6" key="1">
    <citation type="submission" date="2018-12" db="EMBL/GenBank/DDBJ databases">
        <authorList>
            <person name="Yang Y."/>
        </authorList>
    </citation>
    <scope>NUCLEOTIDE SEQUENCE [LARGE SCALE GENOMIC DNA]</scope>
    <source>
        <strain evidence="5 6">L-25-5w-1</strain>
    </source>
</reference>
<evidence type="ECO:0000259" key="4">
    <source>
        <dbReference type="Pfam" id="PF13193"/>
    </source>
</evidence>
<name>A0A431VBY2_9PROT</name>
<accession>A0A431VBY2</accession>
<dbReference type="RefSeq" id="WP_126619589.1">
    <property type="nucleotide sequence ID" value="NZ_JBHUCY010000034.1"/>
</dbReference>
<evidence type="ECO:0000256" key="2">
    <source>
        <dbReference type="ARBA" id="ARBA00022598"/>
    </source>
</evidence>
<dbReference type="AlphaFoldDB" id="A0A431VBY2"/>
<evidence type="ECO:0000313" key="6">
    <source>
        <dbReference type="Proteomes" id="UP000277007"/>
    </source>
</evidence>
<dbReference type="PANTHER" id="PTHR43201">
    <property type="entry name" value="ACYL-COA SYNTHETASE"/>
    <property type="match status" value="1"/>
</dbReference>
<keyword evidence="6" id="KW-1185">Reference proteome</keyword>
<dbReference type="OrthoDB" id="9803968at2"/>
<dbReference type="PROSITE" id="PS00455">
    <property type="entry name" value="AMP_BINDING"/>
    <property type="match status" value="1"/>
</dbReference>
<keyword evidence="2" id="KW-0436">Ligase</keyword>
<gene>
    <name evidence="5" type="ORF">EJ903_22220</name>
</gene>
<protein>
    <submittedName>
        <fullName evidence="5">Fatty-acyl-CoA synthase</fullName>
    </submittedName>
</protein>
<evidence type="ECO:0000313" key="5">
    <source>
        <dbReference type="EMBL" id="RTR15853.1"/>
    </source>
</evidence>
<proteinExistence type="inferred from homology"/>
<comment type="similarity">
    <text evidence="1">Belongs to the ATP-dependent AMP-binding enzyme family.</text>
</comment>
<dbReference type="InterPro" id="IPR020845">
    <property type="entry name" value="AMP-binding_CS"/>
</dbReference>
<organism evidence="5 6">
    <name type="scientific">Azospirillum griseum</name>
    <dbReference type="NCBI Taxonomy" id="2496639"/>
    <lineage>
        <taxon>Bacteria</taxon>
        <taxon>Pseudomonadati</taxon>
        <taxon>Pseudomonadota</taxon>
        <taxon>Alphaproteobacteria</taxon>
        <taxon>Rhodospirillales</taxon>
        <taxon>Azospirillaceae</taxon>
        <taxon>Azospirillum</taxon>
    </lineage>
</organism>
<dbReference type="InterPro" id="IPR025110">
    <property type="entry name" value="AMP-bd_C"/>
</dbReference>
<feature type="domain" description="AMP-dependent synthetase/ligase" evidence="3">
    <location>
        <begin position="7"/>
        <end position="354"/>
    </location>
</feature>